<protein>
    <submittedName>
        <fullName evidence="1">Beta-galactosidase</fullName>
    </submittedName>
</protein>
<evidence type="ECO:0000313" key="2">
    <source>
        <dbReference type="Proteomes" id="UP000632125"/>
    </source>
</evidence>
<evidence type="ECO:0000313" key="1">
    <source>
        <dbReference type="EMBL" id="MBD2869280.1"/>
    </source>
</evidence>
<reference evidence="1" key="1">
    <citation type="submission" date="2020-09" db="EMBL/GenBank/DDBJ databases">
        <title>A novel bacterium of genus Paenibacillus, isolated from South China Sea.</title>
        <authorList>
            <person name="Huang H."/>
            <person name="Mo K."/>
            <person name="Hu Y."/>
        </authorList>
    </citation>
    <scope>NUCLEOTIDE SEQUENCE</scope>
    <source>
        <strain evidence="1">IB182493</strain>
    </source>
</reference>
<sequence>MDANFMAFLGVNLFIPHAFYYSFEGYRKTDFPQTEFYHAPHWEHYRAFGDYIGRLSLLGSLGRQASKVLLVSPIHTVYQEMFRSGKACKNLHVDELFSLLSDRLIRGRLDFEYADECQIASGTASAGELRFPKCEGGFSIVILPAMKVLGLETAERLLAFVRSGGMLIALEELPVHSAFVTHDPDLASYIEQLFPAPGRAGGWHECGGGKTLFMTAGQLRGDDAAGLCQEIRAKLAGSDLGERWIVPEQSAEHVIMTGRRLEGRSFTWIMNWSDDSVELQYDAAPGEALEEWELETGDIRLITKVELQRFALAPGQMRIVAPRPEAEQPEAKRSQDAAIASAKGMLHTRELSREWDFGTEDRNALILDRWEVTLNDRQARISATMPGQVNTFRRTIKAEQSLIESLNGSGADPSERQYRQDGIYLVLDDLRQDIQSHIGFLSRRRSVEIFVNGERLPALEPAKWQDRFYYWADISPYLQSGDNTIEILTFSLLEPMPNFAYPAFLVGEFALTSAEALTAPPNRMSGYWTAAGYPHLSGKAVYRQAFDWAPIAAEGDNGGKAVAVVLEIEDIRETARLSVNGSDAGIKLWPPYNWDVTGMLRPGRNTIELQVANTLDNLYGKNALASGIGGSAKLIAYQLE</sequence>
<dbReference type="AlphaFoldDB" id="A0A927CKT3"/>
<gene>
    <name evidence="1" type="ORF">IDH41_11890</name>
</gene>
<dbReference type="PANTHER" id="PTHR36848">
    <property type="entry name" value="DNA-BINDING PROTEIN (PUTATIVE SECRETED PROTEIN)-RELATED"/>
    <property type="match status" value="1"/>
</dbReference>
<dbReference type="Gene3D" id="2.60.120.260">
    <property type="entry name" value="Galactose-binding domain-like"/>
    <property type="match status" value="1"/>
</dbReference>
<dbReference type="SUPFAM" id="SSF49785">
    <property type="entry name" value="Galactose-binding domain-like"/>
    <property type="match status" value="1"/>
</dbReference>
<comment type="caution">
    <text evidence="1">The sequence shown here is derived from an EMBL/GenBank/DDBJ whole genome shotgun (WGS) entry which is preliminary data.</text>
</comment>
<dbReference type="InterPro" id="IPR053161">
    <property type="entry name" value="Ulvan_degrading_GH"/>
</dbReference>
<accession>A0A927CKT3</accession>
<proteinExistence type="predicted"/>
<dbReference type="PANTHER" id="PTHR36848:SF2">
    <property type="entry name" value="SECRETED PROTEIN"/>
    <property type="match status" value="1"/>
</dbReference>
<dbReference type="Proteomes" id="UP000632125">
    <property type="component" value="Unassembled WGS sequence"/>
</dbReference>
<dbReference type="CDD" id="cd03143">
    <property type="entry name" value="A4_beta-galactosidase_middle_domain"/>
    <property type="match status" value="1"/>
</dbReference>
<dbReference type="EMBL" id="JACXIY010000014">
    <property type="protein sequence ID" value="MBD2869280.1"/>
    <property type="molecule type" value="Genomic_DNA"/>
</dbReference>
<name>A0A927CKT3_9BACL</name>
<dbReference type="RefSeq" id="WP_190861253.1">
    <property type="nucleotide sequence ID" value="NZ_JACXIY010000014.1"/>
</dbReference>
<keyword evidence="2" id="KW-1185">Reference proteome</keyword>
<dbReference type="InterPro" id="IPR008979">
    <property type="entry name" value="Galactose-bd-like_sf"/>
</dbReference>
<organism evidence="1 2">
    <name type="scientific">Paenibacillus arenilitoris</name>
    <dbReference type="NCBI Taxonomy" id="2772299"/>
    <lineage>
        <taxon>Bacteria</taxon>
        <taxon>Bacillati</taxon>
        <taxon>Bacillota</taxon>
        <taxon>Bacilli</taxon>
        <taxon>Bacillales</taxon>
        <taxon>Paenibacillaceae</taxon>
        <taxon>Paenibacillus</taxon>
    </lineage>
</organism>